<evidence type="ECO:0000313" key="4">
    <source>
        <dbReference type="EMBL" id="TQV72169.1"/>
    </source>
</evidence>
<protein>
    <submittedName>
        <fullName evidence="4">LytTR family transcriptional regulator</fullName>
    </submittedName>
</protein>
<feature type="transmembrane region" description="Helical" evidence="2">
    <location>
        <begin position="85"/>
        <end position="116"/>
    </location>
</feature>
<keyword evidence="2" id="KW-0812">Transmembrane</keyword>
<dbReference type="InterPro" id="IPR046947">
    <property type="entry name" value="LytR-like"/>
</dbReference>
<evidence type="ECO:0000313" key="5">
    <source>
        <dbReference type="Proteomes" id="UP000317839"/>
    </source>
</evidence>
<dbReference type="InterPro" id="IPR007492">
    <property type="entry name" value="LytTR_DNA-bd_dom"/>
</dbReference>
<evidence type="ECO:0000256" key="2">
    <source>
        <dbReference type="SAM" id="Phobius"/>
    </source>
</evidence>
<dbReference type="GO" id="GO:0000156">
    <property type="term" value="F:phosphorelay response regulator activity"/>
    <property type="evidence" value="ECO:0007669"/>
    <property type="project" value="InterPro"/>
</dbReference>
<dbReference type="Gene3D" id="2.40.50.1020">
    <property type="entry name" value="LytTr DNA-binding domain"/>
    <property type="match status" value="1"/>
</dbReference>
<comment type="caution">
    <text evidence="4">The sequence shown here is derived from an EMBL/GenBank/DDBJ whole genome shotgun (WGS) entry which is preliminary data.</text>
</comment>
<feature type="domain" description="HTH LytTR-type" evidence="3">
    <location>
        <begin position="179"/>
        <end position="282"/>
    </location>
</feature>
<keyword evidence="2" id="KW-1133">Transmembrane helix</keyword>
<gene>
    <name evidence="4" type="ORF">FLL45_18290</name>
</gene>
<dbReference type="PANTHER" id="PTHR37299">
    <property type="entry name" value="TRANSCRIPTIONAL REGULATOR-RELATED"/>
    <property type="match status" value="1"/>
</dbReference>
<dbReference type="PROSITE" id="PS50930">
    <property type="entry name" value="HTH_LYTTR"/>
    <property type="match status" value="1"/>
</dbReference>
<dbReference type="SMART" id="SM00850">
    <property type="entry name" value="LytTR"/>
    <property type="match status" value="1"/>
</dbReference>
<feature type="transmembrane region" description="Helical" evidence="2">
    <location>
        <begin position="12"/>
        <end position="36"/>
    </location>
</feature>
<evidence type="ECO:0000259" key="3">
    <source>
        <dbReference type="PROSITE" id="PS50930"/>
    </source>
</evidence>
<dbReference type="InterPro" id="IPR012379">
    <property type="entry name" value="LytTR_MHYE"/>
</dbReference>
<accession>A0A545T4M1</accession>
<keyword evidence="2" id="KW-0472">Membrane</keyword>
<dbReference type="AlphaFoldDB" id="A0A545T4M1"/>
<dbReference type="OrthoDB" id="9781059at2"/>
<keyword evidence="5" id="KW-1185">Reference proteome</keyword>
<dbReference type="Pfam" id="PF04397">
    <property type="entry name" value="LytTR"/>
    <property type="match status" value="1"/>
</dbReference>
<dbReference type="PANTHER" id="PTHR37299:SF1">
    <property type="entry name" value="STAGE 0 SPORULATION PROTEIN A HOMOLOG"/>
    <property type="match status" value="1"/>
</dbReference>
<organism evidence="4 5">
    <name type="scientific">Aliikangiella marina</name>
    <dbReference type="NCBI Taxonomy" id="1712262"/>
    <lineage>
        <taxon>Bacteria</taxon>
        <taxon>Pseudomonadati</taxon>
        <taxon>Pseudomonadota</taxon>
        <taxon>Gammaproteobacteria</taxon>
        <taxon>Oceanospirillales</taxon>
        <taxon>Pleioneaceae</taxon>
        <taxon>Aliikangiella</taxon>
    </lineage>
</organism>
<proteinExistence type="predicted"/>
<evidence type="ECO:0000256" key="1">
    <source>
        <dbReference type="ARBA" id="ARBA00023012"/>
    </source>
</evidence>
<sequence length="282" mass="32259">MSRLLHYQKYKLHYEIAVILAFFIINGAILATSVIMEDSRDGSLGNKLWEPFVWEYSSAIGTLLLLYPIFKLIQRFPIFGQAFVLTLLIYLLASIVFSLLHVGIMVGIRHIVYWLVGSRYSFGDVWFELLYEYRKDLMSFIFIITAYYSYQFISSRLIGEANPVGDSEDSPNNQSCDRLLVKKLGKEFIIKVEDVEWLESSGNYVNLHLGGRIYPTRATLSGLVAQISEKGFCRIHRSHAVNLDAIDSITPLNSGDSEVKLTNGKVLNLSRRYKDELKARLH</sequence>
<dbReference type="GO" id="GO:0003677">
    <property type="term" value="F:DNA binding"/>
    <property type="evidence" value="ECO:0007669"/>
    <property type="project" value="InterPro"/>
</dbReference>
<dbReference type="PIRSF" id="PIRSF031767">
    <property type="entry name" value="MHYE_LytTR"/>
    <property type="match status" value="1"/>
</dbReference>
<feature type="transmembrane region" description="Helical" evidence="2">
    <location>
        <begin position="56"/>
        <end position="73"/>
    </location>
</feature>
<keyword evidence="1" id="KW-0902">Two-component regulatory system</keyword>
<dbReference type="Proteomes" id="UP000317839">
    <property type="component" value="Unassembled WGS sequence"/>
</dbReference>
<reference evidence="4 5" key="1">
    <citation type="submission" date="2019-06" db="EMBL/GenBank/DDBJ databases">
        <title>Draft genome of Aliikangiella marina GYP-15.</title>
        <authorList>
            <person name="Wang G."/>
        </authorList>
    </citation>
    <scope>NUCLEOTIDE SEQUENCE [LARGE SCALE GENOMIC DNA]</scope>
    <source>
        <strain evidence="4 5">GYP-15</strain>
    </source>
</reference>
<dbReference type="RefSeq" id="WP_142943499.1">
    <property type="nucleotide sequence ID" value="NZ_VIKR01000005.1"/>
</dbReference>
<dbReference type="EMBL" id="VIKR01000005">
    <property type="protein sequence ID" value="TQV72169.1"/>
    <property type="molecule type" value="Genomic_DNA"/>
</dbReference>
<name>A0A545T4M1_9GAMM</name>